<dbReference type="GO" id="GO:0016705">
    <property type="term" value="F:oxidoreductase activity, acting on paired donors, with incorporation or reduction of molecular oxygen"/>
    <property type="evidence" value="ECO:0007669"/>
    <property type="project" value="InterPro"/>
</dbReference>
<gene>
    <name evidence="2" type="primary">thcB</name>
    <name evidence="2" type="ORF">SAMEA4475696_01720</name>
</gene>
<dbReference type="InterPro" id="IPR017972">
    <property type="entry name" value="Cyt_P450_CS"/>
</dbReference>
<dbReference type="OrthoDB" id="502624at2"/>
<proteinExistence type="inferred from homology"/>
<evidence type="ECO:0000313" key="2">
    <source>
        <dbReference type="EMBL" id="SNV23061.1"/>
    </source>
</evidence>
<dbReference type="Gene3D" id="1.10.630.10">
    <property type="entry name" value="Cytochrome P450"/>
    <property type="match status" value="1"/>
</dbReference>
<dbReference type="GO" id="GO:0020037">
    <property type="term" value="F:heme binding"/>
    <property type="evidence" value="ECO:0007669"/>
    <property type="project" value="InterPro"/>
</dbReference>
<dbReference type="EMBL" id="LT906453">
    <property type="protein sequence ID" value="SNV23061.1"/>
    <property type="molecule type" value="Genomic_DNA"/>
</dbReference>
<keyword evidence="2" id="KW-0560">Oxidoreductase</keyword>
<name>A0A239VL39_9MICO</name>
<dbReference type="SUPFAM" id="SSF48264">
    <property type="entry name" value="Cytochrome P450"/>
    <property type="match status" value="1"/>
</dbReference>
<dbReference type="GeneID" id="63459918"/>
<accession>A0A239VL39</accession>
<evidence type="ECO:0000313" key="3">
    <source>
        <dbReference type="Proteomes" id="UP000242637"/>
    </source>
</evidence>
<dbReference type="GO" id="GO:0004497">
    <property type="term" value="F:monooxygenase activity"/>
    <property type="evidence" value="ECO:0007669"/>
    <property type="project" value="InterPro"/>
</dbReference>
<dbReference type="PANTHER" id="PTHR46696">
    <property type="entry name" value="P450, PUTATIVE (EUROFUNG)-RELATED"/>
    <property type="match status" value="1"/>
</dbReference>
<protein>
    <submittedName>
        <fullName evidence="2">Cytochrome P450 116</fullName>
        <ecNumber evidence="2">1.14.-.-</ecNumber>
    </submittedName>
</protein>
<dbReference type="AlphaFoldDB" id="A0A239VL39"/>
<evidence type="ECO:0000256" key="1">
    <source>
        <dbReference type="ARBA" id="ARBA00010617"/>
    </source>
</evidence>
<dbReference type="GO" id="GO:0005506">
    <property type="term" value="F:iron ion binding"/>
    <property type="evidence" value="ECO:0007669"/>
    <property type="project" value="InterPro"/>
</dbReference>
<dbReference type="EC" id="1.14.-.-" evidence="2"/>
<dbReference type="STRING" id="1121387.GCA_000429885_00090"/>
<sequence length="403" mass="42125">MTVTGAVGVSLGASLGEAGCPMHAYLDAHVPDVGSGLGGFVRVSDPVLVREVLGRADDFGPENALTAMVPLCPEALRVLAGVGFALPPVLASASGAAHRLVRGVVAGFVSPRRVDGVVPRAQALADEALGGVREVVDSGAVVDLSVALTRRVAAPVFTELTGMPMPEPVSLRRWSQDSLELFWGFPDRERQVELAVSAAELFAWLRDAIEVRTGSRTVFDALREAGVDARRRASLAFFLVIGGQETTAMLGDIALYSAVRSGGLWARLGGADEVTAQAAAREHVRSLLATTSSVAAWQRQAVRDTTLAGRCIPAGTQLLVELSGHHVDVQAAVRGTGYGLAFGFGVHRCLGARLAEVEASLIVRRAAVALPDVVPVGPDARWWRLSSFQAPDAVRVGVAGVGL</sequence>
<reference evidence="2 3" key="1">
    <citation type="submission" date="2017-06" db="EMBL/GenBank/DDBJ databases">
        <authorList>
            <consortium name="Pathogen Informatics"/>
        </authorList>
    </citation>
    <scope>NUCLEOTIDE SEQUENCE [LARGE SCALE GENOMIC DNA]</scope>
    <source>
        <strain evidence="2 3">NCTC13039</strain>
    </source>
</reference>
<dbReference type="Proteomes" id="UP000242637">
    <property type="component" value="Chromosome 1"/>
</dbReference>
<keyword evidence="3" id="KW-1185">Reference proteome</keyword>
<dbReference type="KEGG" id="dco:SAMEA4475696_1720"/>
<dbReference type="InterPro" id="IPR036396">
    <property type="entry name" value="Cyt_P450_sf"/>
</dbReference>
<dbReference type="RefSeq" id="WP_095068516.1">
    <property type="nucleotide sequence ID" value="NZ_LT906453.1"/>
</dbReference>
<comment type="similarity">
    <text evidence="1">Belongs to the cytochrome P450 family.</text>
</comment>
<dbReference type="PANTHER" id="PTHR46696:SF1">
    <property type="entry name" value="CYTOCHROME P450 YJIB-RELATED"/>
    <property type="match status" value="1"/>
</dbReference>
<dbReference type="PROSITE" id="PS00086">
    <property type="entry name" value="CYTOCHROME_P450"/>
    <property type="match status" value="1"/>
</dbReference>
<organism evidence="2 3">
    <name type="scientific">Dermatophilus congolensis</name>
    <dbReference type="NCBI Taxonomy" id="1863"/>
    <lineage>
        <taxon>Bacteria</taxon>
        <taxon>Bacillati</taxon>
        <taxon>Actinomycetota</taxon>
        <taxon>Actinomycetes</taxon>
        <taxon>Micrococcales</taxon>
        <taxon>Dermatophilaceae</taxon>
        <taxon>Dermatophilus</taxon>
    </lineage>
</organism>